<dbReference type="SMART" id="SM00729">
    <property type="entry name" value="Elp3"/>
    <property type="match status" value="1"/>
</dbReference>
<evidence type="ECO:0000313" key="10">
    <source>
        <dbReference type="EMBL" id="OGM03725.1"/>
    </source>
</evidence>
<dbReference type="GO" id="GO:0031419">
    <property type="term" value="F:cobalamin binding"/>
    <property type="evidence" value="ECO:0007669"/>
    <property type="project" value="InterPro"/>
</dbReference>
<feature type="domain" description="B12-binding" evidence="8">
    <location>
        <begin position="9"/>
        <end position="141"/>
    </location>
</feature>
<evidence type="ECO:0000256" key="5">
    <source>
        <dbReference type="ARBA" id="ARBA00022723"/>
    </source>
</evidence>
<dbReference type="InterPro" id="IPR034466">
    <property type="entry name" value="Methyltransferase_Class_B"/>
</dbReference>
<dbReference type="GO" id="GO:0051539">
    <property type="term" value="F:4 iron, 4 sulfur cluster binding"/>
    <property type="evidence" value="ECO:0007669"/>
    <property type="project" value="UniProtKB-KW"/>
</dbReference>
<dbReference type="InterPro" id="IPR013785">
    <property type="entry name" value="Aldolase_TIM"/>
</dbReference>
<evidence type="ECO:0000256" key="4">
    <source>
        <dbReference type="ARBA" id="ARBA00022691"/>
    </source>
</evidence>
<dbReference type="SFLD" id="SFLDS00029">
    <property type="entry name" value="Radical_SAM"/>
    <property type="match status" value="1"/>
</dbReference>
<dbReference type="PROSITE" id="PS51332">
    <property type="entry name" value="B12_BINDING"/>
    <property type="match status" value="1"/>
</dbReference>
<dbReference type="SUPFAM" id="SSF102114">
    <property type="entry name" value="Radical SAM enzymes"/>
    <property type="match status" value="1"/>
</dbReference>
<dbReference type="InterPro" id="IPR036724">
    <property type="entry name" value="Cobalamin-bd_sf"/>
</dbReference>
<dbReference type="InterPro" id="IPR007197">
    <property type="entry name" value="rSAM"/>
</dbReference>
<dbReference type="InterPro" id="IPR058240">
    <property type="entry name" value="rSAM_sf"/>
</dbReference>
<comment type="caution">
    <text evidence="10">The sequence shown here is derived from an EMBL/GenBank/DDBJ whole genome shotgun (WGS) entry which is preliminary data.</text>
</comment>
<sequence>MKVLFLDPIHKVWEFFRGLTANPALIYLTAVARRDFNIKVYDAYGETSRPWNKTAEYLAKERPDVVCMPGSLPSFWYDVLNAGRLIREILPEAKIVTGGYISNQLWREGLSSGYLDYIVMGEGEITMMELLKSINSGASDMSQIEGLAYLKDGKPFLTAERAFIDDLDTLPMPAFDLFPMNRYSLAPFGGNIGFTANFSRGCVGRCKFCSETLLWRHCRRGHSAEYMLEVLSTLRYKYNKRVFYIGDDDFLHDPDRIEKFTELAIKTKLDVKMWIQTTCRNVVKHERLLAGLKKAGVYQVMVGIESPKPKALQVLNKPQDFDMVMRALETLKPHEFIIMGMMMWGTPFDTMQDLVDNLEFLNEHCDIIGPDAVTPWPGTPYYDECEKIGAIEVRDLTKYDMTNCITRTAELSAIEADYYYKKTVGKHLMFNKKFLGNYLFSKKPLYRTYVNMFVKMGWSFFTMKPWTQKNYQSFEEFFPEYLAKKASYQMQKTGVLTRTK</sequence>
<dbReference type="Proteomes" id="UP000178735">
    <property type="component" value="Unassembled WGS sequence"/>
</dbReference>
<dbReference type="GO" id="GO:0003824">
    <property type="term" value="F:catalytic activity"/>
    <property type="evidence" value="ECO:0007669"/>
    <property type="project" value="InterPro"/>
</dbReference>
<keyword evidence="5" id="KW-0479">Metal-binding</keyword>
<gene>
    <name evidence="10" type="ORF">A2008_08715</name>
</gene>
<dbReference type="AlphaFoldDB" id="A0A1F7WNY0"/>
<dbReference type="SFLD" id="SFLDG01123">
    <property type="entry name" value="methyltransferase_(Class_B)"/>
    <property type="match status" value="1"/>
</dbReference>
<organism evidence="10 11">
    <name type="scientific">Candidatus Wallbacteria bacterium GWC2_49_35</name>
    <dbReference type="NCBI Taxonomy" id="1817813"/>
    <lineage>
        <taxon>Bacteria</taxon>
        <taxon>Candidatus Walliibacteriota</taxon>
    </lineage>
</organism>
<accession>A0A1F7WNY0</accession>
<keyword evidence="3" id="KW-0808">Transferase</keyword>
<dbReference type="GO" id="GO:0046872">
    <property type="term" value="F:metal ion binding"/>
    <property type="evidence" value="ECO:0007669"/>
    <property type="project" value="UniProtKB-KW"/>
</dbReference>
<evidence type="ECO:0000256" key="6">
    <source>
        <dbReference type="ARBA" id="ARBA00023004"/>
    </source>
</evidence>
<dbReference type="InterPro" id="IPR006638">
    <property type="entry name" value="Elp3/MiaA/NifB-like_rSAM"/>
</dbReference>
<dbReference type="CDD" id="cd02068">
    <property type="entry name" value="radical_SAM_B12_BD"/>
    <property type="match status" value="1"/>
</dbReference>
<dbReference type="STRING" id="1817813.A2008_08715"/>
<evidence type="ECO:0000256" key="2">
    <source>
        <dbReference type="ARBA" id="ARBA00022603"/>
    </source>
</evidence>
<dbReference type="EMBL" id="MGFH01000157">
    <property type="protein sequence ID" value="OGM03725.1"/>
    <property type="molecule type" value="Genomic_DNA"/>
</dbReference>
<dbReference type="InterPro" id="IPR051198">
    <property type="entry name" value="BchE-like"/>
</dbReference>
<dbReference type="Pfam" id="PF02310">
    <property type="entry name" value="B12-binding"/>
    <property type="match status" value="1"/>
</dbReference>
<evidence type="ECO:0000256" key="1">
    <source>
        <dbReference type="ARBA" id="ARBA00001966"/>
    </source>
</evidence>
<comment type="cofactor">
    <cofactor evidence="1">
        <name>[4Fe-4S] cluster</name>
        <dbReference type="ChEBI" id="CHEBI:49883"/>
    </cofactor>
</comment>
<evidence type="ECO:0000256" key="3">
    <source>
        <dbReference type="ARBA" id="ARBA00022679"/>
    </source>
</evidence>
<keyword evidence="4" id="KW-0949">S-adenosyl-L-methionine</keyword>
<dbReference type="Gene3D" id="3.40.50.280">
    <property type="entry name" value="Cobalamin-binding domain"/>
    <property type="match status" value="1"/>
</dbReference>
<evidence type="ECO:0000313" key="11">
    <source>
        <dbReference type="Proteomes" id="UP000178735"/>
    </source>
</evidence>
<proteinExistence type="predicted"/>
<evidence type="ECO:0000259" key="9">
    <source>
        <dbReference type="PROSITE" id="PS51918"/>
    </source>
</evidence>
<name>A0A1F7WNY0_9BACT</name>
<reference evidence="10 11" key="1">
    <citation type="journal article" date="2016" name="Nat. Commun.">
        <title>Thousands of microbial genomes shed light on interconnected biogeochemical processes in an aquifer system.</title>
        <authorList>
            <person name="Anantharaman K."/>
            <person name="Brown C.T."/>
            <person name="Hug L.A."/>
            <person name="Sharon I."/>
            <person name="Castelle C.J."/>
            <person name="Probst A.J."/>
            <person name="Thomas B.C."/>
            <person name="Singh A."/>
            <person name="Wilkins M.J."/>
            <person name="Karaoz U."/>
            <person name="Brodie E.L."/>
            <person name="Williams K.H."/>
            <person name="Hubbard S.S."/>
            <person name="Banfield J.F."/>
        </authorList>
    </citation>
    <scope>NUCLEOTIDE SEQUENCE [LARGE SCALE GENOMIC DNA]</scope>
</reference>
<keyword evidence="7" id="KW-0411">Iron-sulfur</keyword>
<dbReference type="Pfam" id="PF04055">
    <property type="entry name" value="Radical_SAM"/>
    <property type="match status" value="1"/>
</dbReference>
<dbReference type="PANTHER" id="PTHR43409">
    <property type="entry name" value="ANAEROBIC MAGNESIUM-PROTOPORPHYRIN IX MONOMETHYL ESTER CYCLASE-RELATED"/>
    <property type="match status" value="1"/>
</dbReference>
<dbReference type="SUPFAM" id="SSF52242">
    <property type="entry name" value="Cobalamin (vitamin B12)-binding domain"/>
    <property type="match status" value="1"/>
</dbReference>
<dbReference type="PANTHER" id="PTHR43409:SF7">
    <property type="entry name" value="BLL1977 PROTEIN"/>
    <property type="match status" value="1"/>
</dbReference>
<feature type="domain" description="Radical SAM core" evidence="9">
    <location>
        <begin position="188"/>
        <end position="415"/>
    </location>
</feature>
<dbReference type="InterPro" id="IPR006158">
    <property type="entry name" value="Cobalamin-bd"/>
</dbReference>
<keyword evidence="2" id="KW-0489">Methyltransferase</keyword>
<protein>
    <submittedName>
        <fullName evidence="10">Uncharacterized protein</fullName>
    </submittedName>
</protein>
<dbReference type="Gene3D" id="3.20.20.70">
    <property type="entry name" value="Aldolase class I"/>
    <property type="match status" value="1"/>
</dbReference>
<keyword evidence="6" id="KW-0408">Iron</keyword>
<dbReference type="CDD" id="cd01335">
    <property type="entry name" value="Radical_SAM"/>
    <property type="match status" value="1"/>
</dbReference>
<evidence type="ECO:0000256" key="7">
    <source>
        <dbReference type="ARBA" id="ARBA00023014"/>
    </source>
</evidence>
<evidence type="ECO:0000259" key="8">
    <source>
        <dbReference type="PROSITE" id="PS51332"/>
    </source>
</evidence>
<dbReference type="PROSITE" id="PS51918">
    <property type="entry name" value="RADICAL_SAM"/>
    <property type="match status" value="1"/>
</dbReference>
<dbReference type="SFLD" id="SFLDG01082">
    <property type="entry name" value="B12-binding_domain_containing"/>
    <property type="match status" value="1"/>
</dbReference>